<gene>
    <name evidence="2" type="ORF">LCGC14_2532770</name>
</gene>
<evidence type="ECO:0000259" key="1">
    <source>
        <dbReference type="Pfam" id="PF13392"/>
    </source>
</evidence>
<accession>A0A0F9ATI9</accession>
<evidence type="ECO:0000313" key="2">
    <source>
        <dbReference type="EMBL" id="KKL12740.1"/>
    </source>
</evidence>
<name>A0A0F9ATI9_9ZZZZ</name>
<dbReference type="AlphaFoldDB" id="A0A0F9ATI9"/>
<dbReference type="Pfam" id="PF13392">
    <property type="entry name" value="HNH_3"/>
    <property type="match status" value="1"/>
</dbReference>
<dbReference type="InterPro" id="IPR003615">
    <property type="entry name" value="HNH_nuc"/>
</dbReference>
<dbReference type="SUPFAM" id="SSF54060">
    <property type="entry name" value="His-Me finger endonucleases"/>
    <property type="match status" value="1"/>
</dbReference>
<comment type="caution">
    <text evidence="2">The sequence shown here is derived from an EMBL/GenBank/DDBJ whole genome shotgun (WGS) entry which is preliminary data.</text>
</comment>
<dbReference type="EMBL" id="LAZR01041140">
    <property type="protein sequence ID" value="KKL12740.1"/>
    <property type="molecule type" value="Genomic_DNA"/>
</dbReference>
<organism evidence="2">
    <name type="scientific">marine sediment metagenome</name>
    <dbReference type="NCBI Taxonomy" id="412755"/>
    <lineage>
        <taxon>unclassified sequences</taxon>
        <taxon>metagenomes</taxon>
        <taxon>ecological metagenomes</taxon>
    </lineage>
</organism>
<dbReference type="InterPro" id="IPR044925">
    <property type="entry name" value="His-Me_finger_sf"/>
</dbReference>
<protein>
    <recommendedName>
        <fullName evidence="1">HNH nuclease domain-containing protein</fullName>
    </recommendedName>
</protein>
<sequence>MKASTRFWEKVKKTPACWNWTGGTWPDGYGRFYHEGEVISAHRQAYEWQCGPIPDGMQVLHTCDNPPCVRGDHLFTGTNADNVADRVAKGRSSAGEGRPNHKLTEEDVNVLRGLYAEGDSMPRLSKRFGVVVSQVWRIIHGVEWSPYRERSK</sequence>
<feature type="domain" description="HNH nuclease" evidence="1">
    <location>
        <begin position="41"/>
        <end position="83"/>
    </location>
</feature>
<proteinExistence type="predicted"/>
<reference evidence="2" key="1">
    <citation type="journal article" date="2015" name="Nature">
        <title>Complex archaea that bridge the gap between prokaryotes and eukaryotes.</title>
        <authorList>
            <person name="Spang A."/>
            <person name="Saw J.H."/>
            <person name="Jorgensen S.L."/>
            <person name="Zaremba-Niedzwiedzka K."/>
            <person name="Martijn J."/>
            <person name="Lind A.E."/>
            <person name="van Eijk R."/>
            <person name="Schleper C."/>
            <person name="Guy L."/>
            <person name="Ettema T.J."/>
        </authorList>
    </citation>
    <scope>NUCLEOTIDE SEQUENCE</scope>
</reference>